<dbReference type="GO" id="GO:0008237">
    <property type="term" value="F:metallopeptidase activity"/>
    <property type="evidence" value="ECO:0007669"/>
    <property type="project" value="InterPro"/>
</dbReference>
<name>A0A7W7J0C5_9FLAO</name>
<dbReference type="Pfam" id="PF18885">
    <property type="entry name" value="DUF5648"/>
    <property type="match status" value="1"/>
</dbReference>
<organism evidence="2 3">
    <name type="scientific">Flavobacterium nitrogenifigens</name>
    <dbReference type="NCBI Taxonomy" id="1617283"/>
    <lineage>
        <taxon>Bacteria</taxon>
        <taxon>Pseudomonadati</taxon>
        <taxon>Bacteroidota</taxon>
        <taxon>Flavobacteriia</taxon>
        <taxon>Flavobacteriales</taxon>
        <taxon>Flavobacteriaceae</taxon>
        <taxon>Flavobacterium</taxon>
    </lineage>
</organism>
<protein>
    <submittedName>
        <fullName evidence="2">Putative Zn-dependent protease</fullName>
    </submittedName>
</protein>
<evidence type="ECO:0000313" key="3">
    <source>
        <dbReference type="Proteomes" id="UP000561681"/>
    </source>
</evidence>
<dbReference type="SUPFAM" id="SSF55486">
    <property type="entry name" value="Metalloproteases ('zincins'), catalytic domain"/>
    <property type="match status" value="1"/>
</dbReference>
<dbReference type="InterPro" id="IPR043708">
    <property type="entry name" value="DUF5648"/>
</dbReference>
<evidence type="ECO:0000259" key="1">
    <source>
        <dbReference type="Pfam" id="PF18885"/>
    </source>
</evidence>
<gene>
    <name evidence="2" type="ORF">HNP37_003295</name>
</gene>
<keyword evidence="2" id="KW-0378">Hydrolase</keyword>
<keyword evidence="2" id="KW-0645">Protease</keyword>
<dbReference type="EMBL" id="JACHLD010000005">
    <property type="protein sequence ID" value="MBB4803220.1"/>
    <property type="molecule type" value="Genomic_DNA"/>
</dbReference>
<dbReference type="InterPro" id="IPR024079">
    <property type="entry name" value="MetalloPept_cat_dom_sf"/>
</dbReference>
<sequence length="398" mass="44423">MKNFTRLFKFILVFSALTFIQCSDEEKTKSNSTAASVTDPNEVATLSNFISKSLNIELSKISFQKAKNNFVIDGDAFISLKDAREHYTNSNSNNTGKTAQRKSPFTMTPGYSSTIQIYVSPDVPNDWKTAINQAIINWNNINSNITVSSVNSPTPTSINIQIYFDSATSVIAFANFPDANGNSGNSITINTYYNSLSATQKTFAITHEMGHNFGFTHTDNSTSSELIPCTPTSDPNSVMNAVVSNWINFSPYDNIAISTLYPLGLNTKKLYRYTKGISNLYTTDPCEKGSGDGQFNFNGDICYLYSSALPGTVPLYRIYKTNISDYNYYTSTSPSSNRIEGYLYPTQQPGTTPLYSYETMDAKLWRQYREIAYHQEFSIINRDAVGLNKKILGYVIVK</sequence>
<dbReference type="AlphaFoldDB" id="A0A7W7J0C5"/>
<proteinExistence type="predicted"/>
<feature type="domain" description="DUF5648" evidence="1">
    <location>
        <begin position="264"/>
        <end position="333"/>
    </location>
</feature>
<dbReference type="Gene3D" id="3.40.390.10">
    <property type="entry name" value="Collagenase (Catalytic Domain)"/>
    <property type="match status" value="1"/>
</dbReference>
<comment type="caution">
    <text evidence="2">The sequence shown here is derived from an EMBL/GenBank/DDBJ whole genome shotgun (WGS) entry which is preliminary data.</text>
</comment>
<dbReference type="Pfam" id="PF12388">
    <property type="entry name" value="Peptidase_M57"/>
    <property type="match status" value="1"/>
</dbReference>
<dbReference type="RefSeq" id="WP_184164373.1">
    <property type="nucleotide sequence ID" value="NZ_JACHLD010000005.1"/>
</dbReference>
<reference evidence="2 3" key="1">
    <citation type="submission" date="2020-08" db="EMBL/GenBank/DDBJ databases">
        <title>Functional genomics of gut bacteria from endangered species of beetles.</title>
        <authorList>
            <person name="Carlos-Shanley C."/>
        </authorList>
    </citation>
    <scope>NUCLEOTIDE SEQUENCE [LARGE SCALE GENOMIC DNA]</scope>
    <source>
        <strain evidence="2 3">S00142</strain>
    </source>
</reference>
<dbReference type="InterPro" id="IPR024653">
    <property type="entry name" value="Peptidase_M10/M27/M57"/>
</dbReference>
<dbReference type="GO" id="GO:0006508">
    <property type="term" value="P:proteolysis"/>
    <property type="evidence" value="ECO:0007669"/>
    <property type="project" value="UniProtKB-KW"/>
</dbReference>
<keyword evidence="3" id="KW-1185">Reference proteome</keyword>
<dbReference type="Proteomes" id="UP000561681">
    <property type="component" value="Unassembled WGS sequence"/>
</dbReference>
<evidence type="ECO:0000313" key="2">
    <source>
        <dbReference type="EMBL" id="MBB4803220.1"/>
    </source>
</evidence>
<accession>A0A7W7J0C5</accession>